<feature type="compositionally biased region" description="Basic and acidic residues" evidence="4">
    <location>
        <begin position="23"/>
        <end position="32"/>
    </location>
</feature>
<feature type="compositionally biased region" description="Basic and acidic residues" evidence="4">
    <location>
        <begin position="1"/>
        <end position="12"/>
    </location>
</feature>
<evidence type="ECO:0000256" key="3">
    <source>
        <dbReference type="HAMAP-Rule" id="MF_01440"/>
    </source>
</evidence>
<evidence type="ECO:0000256" key="2">
    <source>
        <dbReference type="ARBA" id="ARBA00022801"/>
    </source>
</evidence>
<comment type="catalytic activity">
    <reaction evidence="3">
        <text>L-glutaminyl-[protein] + H2O = L-glutamyl-[protein] + NH4(+)</text>
        <dbReference type="Rhea" id="RHEA:16441"/>
        <dbReference type="Rhea" id="RHEA-COMP:10207"/>
        <dbReference type="Rhea" id="RHEA-COMP:10208"/>
        <dbReference type="ChEBI" id="CHEBI:15377"/>
        <dbReference type="ChEBI" id="CHEBI:28938"/>
        <dbReference type="ChEBI" id="CHEBI:29973"/>
        <dbReference type="ChEBI" id="CHEBI:30011"/>
        <dbReference type="EC" id="3.5.1.44"/>
    </reaction>
</comment>
<feature type="region of interest" description="Disordered" evidence="4">
    <location>
        <begin position="1"/>
        <end position="49"/>
    </location>
</feature>
<dbReference type="OrthoDB" id="10499at2157"/>
<dbReference type="HAMAP" id="MF_01440">
    <property type="entry name" value="CheD"/>
    <property type="match status" value="1"/>
</dbReference>
<keyword evidence="2 3" id="KW-0378">Hydrolase</keyword>
<gene>
    <name evidence="3" type="primary">cheD</name>
    <name evidence="5" type="ORF">EA462_16650</name>
</gene>
<accession>A0A3N6MR88</accession>
<evidence type="ECO:0000313" key="5">
    <source>
        <dbReference type="EMBL" id="RQG86763.1"/>
    </source>
</evidence>
<evidence type="ECO:0000313" key="6">
    <source>
        <dbReference type="Proteomes" id="UP000273828"/>
    </source>
</evidence>
<proteinExistence type="inferred from homology"/>
<reference evidence="5 6" key="1">
    <citation type="submission" date="2018-10" db="EMBL/GenBank/DDBJ databases">
        <title>Natrarchaeobius chitinivorans gen. nov., sp. nov., and Natrarchaeobius haloalkaliphilus sp. nov., alkaliphilic, chitin-utilizing haloarchaea from hypersaline alkaline lakes.</title>
        <authorList>
            <person name="Sorokin D.Y."/>
            <person name="Elcheninov A.G."/>
            <person name="Kostrikina N.A."/>
            <person name="Bale N.J."/>
            <person name="Sinninghe Damste J.S."/>
            <person name="Khijniak T.V."/>
            <person name="Kublanov I.V."/>
            <person name="Toshchakov S.V."/>
        </authorList>
    </citation>
    <scope>NUCLEOTIDE SEQUENCE [LARGE SCALE GENOMIC DNA]</scope>
    <source>
        <strain evidence="5 6">AArcht-Sl</strain>
    </source>
</reference>
<dbReference type="Gene3D" id="3.30.1330.200">
    <property type="match status" value="1"/>
</dbReference>
<evidence type="ECO:0000256" key="4">
    <source>
        <dbReference type="SAM" id="MobiDB-lite"/>
    </source>
</evidence>
<name>A0A3N6MR88_9EURY</name>
<dbReference type="InterPro" id="IPR005659">
    <property type="entry name" value="Chemorcpt_Glu_NH3ase_CheD"/>
</dbReference>
<dbReference type="SUPFAM" id="SSF64438">
    <property type="entry name" value="CNF1/YfiH-like putative cysteine hydrolases"/>
    <property type="match status" value="1"/>
</dbReference>
<comment type="caution">
    <text evidence="5">The sequence shown here is derived from an EMBL/GenBank/DDBJ whole genome shotgun (WGS) entry which is preliminary data.</text>
</comment>
<dbReference type="InterPro" id="IPR011324">
    <property type="entry name" value="Cytotoxic_necrot_fac-like_cat"/>
</dbReference>
<dbReference type="GO" id="GO:0050568">
    <property type="term" value="F:protein-glutamine glutaminase activity"/>
    <property type="evidence" value="ECO:0007669"/>
    <property type="project" value="UniProtKB-UniRule"/>
</dbReference>
<dbReference type="EMBL" id="REFY01000007">
    <property type="protein sequence ID" value="RQG86763.1"/>
    <property type="molecule type" value="Genomic_DNA"/>
</dbReference>
<feature type="compositionally biased region" description="Polar residues" evidence="4">
    <location>
        <begin position="38"/>
        <end position="49"/>
    </location>
</feature>
<keyword evidence="1 3" id="KW-0145">Chemotaxis</keyword>
<evidence type="ECO:0000256" key="1">
    <source>
        <dbReference type="ARBA" id="ARBA00022500"/>
    </source>
</evidence>
<dbReference type="EC" id="3.5.1.44" evidence="3"/>
<dbReference type="GO" id="GO:0006935">
    <property type="term" value="P:chemotaxis"/>
    <property type="evidence" value="ECO:0007669"/>
    <property type="project" value="UniProtKB-UniRule"/>
</dbReference>
<dbReference type="RefSeq" id="WP_124179658.1">
    <property type="nucleotide sequence ID" value="NZ_REFY01000007.1"/>
</dbReference>
<dbReference type="AlphaFoldDB" id="A0A3N6MR88"/>
<sequence length="210" mass="22191">MTGSEDRRDGSDRSTSFDPSDLPIHDDTDSDSRSTTSEQKTGLSSSARRVSTNAIPVTIADYAVTDADVPLKTSGLGSCIGVAIHDEEAFVSGLLHFMLPKASQAHSGPHPEAKFADTGIEAMLSEFRDLGGDPTRSWAKGAGGATMIVFEKTKPSIGERNADALRRELETHDVSIVGTDFGGNHGRSLEFVPGRGTLTITGADGTERTL</sequence>
<comment type="function">
    <text evidence="3">Probably deamidates glutamine residues to glutamate on methyl-accepting chemotaxis receptors (MCPs), playing an important role in chemotaxis.</text>
</comment>
<dbReference type="CDD" id="cd16352">
    <property type="entry name" value="CheD"/>
    <property type="match status" value="1"/>
</dbReference>
<dbReference type="Proteomes" id="UP000273828">
    <property type="component" value="Unassembled WGS sequence"/>
</dbReference>
<dbReference type="InterPro" id="IPR038592">
    <property type="entry name" value="CheD-like_sf"/>
</dbReference>
<dbReference type="Pfam" id="PF03975">
    <property type="entry name" value="CheD"/>
    <property type="match status" value="1"/>
</dbReference>
<organism evidence="5 6">
    <name type="scientific">Natrarchaeobius halalkaliphilus</name>
    <dbReference type="NCBI Taxonomy" id="1679091"/>
    <lineage>
        <taxon>Archaea</taxon>
        <taxon>Methanobacteriati</taxon>
        <taxon>Methanobacteriota</taxon>
        <taxon>Stenosarchaea group</taxon>
        <taxon>Halobacteria</taxon>
        <taxon>Halobacteriales</taxon>
        <taxon>Natrialbaceae</taxon>
        <taxon>Natrarchaeobius</taxon>
    </lineage>
</organism>
<keyword evidence="6" id="KW-1185">Reference proteome</keyword>
<dbReference type="PANTHER" id="PTHR35147:SF1">
    <property type="entry name" value="CHEMORECEPTOR GLUTAMINE DEAMIDASE CHED-RELATED"/>
    <property type="match status" value="1"/>
</dbReference>
<comment type="similarity">
    <text evidence="3">Belongs to the CheD family.</text>
</comment>
<dbReference type="PANTHER" id="PTHR35147">
    <property type="entry name" value="CHEMORECEPTOR GLUTAMINE DEAMIDASE CHED-RELATED"/>
    <property type="match status" value="1"/>
</dbReference>
<protein>
    <recommendedName>
        <fullName evidence="3">Probable chemoreceptor glutamine deamidase CheD</fullName>
        <ecNumber evidence="3">3.5.1.44</ecNumber>
    </recommendedName>
</protein>